<dbReference type="SMART" id="SM00345">
    <property type="entry name" value="HTH_GNTR"/>
    <property type="match status" value="1"/>
</dbReference>
<dbReference type="InterPro" id="IPR028978">
    <property type="entry name" value="Chorismate_lyase_/UTRA_dom_sf"/>
</dbReference>
<evidence type="ECO:0000313" key="5">
    <source>
        <dbReference type="EMBL" id="PRD68357.1"/>
    </source>
</evidence>
<organism evidence="5 6">
    <name type="scientific">Malikia spinosa</name>
    <dbReference type="NCBI Taxonomy" id="86180"/>
    <lineage>
        <taxon>Bacteria</taxon>
        <taxon>Pseudomonadati</taxon>
        <taxon>Pseudomonadota</taxon>
        <taxon>Betaproteobacteria</taxon>
        <taxon>Burkholderiales</taxon>
        <taxon>Comamonadaceae</taxon>
        <taxon>Malikia</taxon>
    </lineage>
</organism>
<dbReference type="EMBL" id="PVLR01000032">
    <property type="protein sequence ID" value="PRD68357.1"/>
    <property type="molecule type" value="Genomic_DNA"/>
</dbReference>
<dbReference type="InterPro" id="IPR011663">
    <property type="entry name" value="UTRA"/>
</dbReference>
<dbReference type="GO" id="GO:0003700">
    <property type="term" value="F:DNA-binding transcription factor activity"/>
    <property type="evidence" value="ECO:0007669"/>
    <property type="project" value="InterPro"/>
</dbReference>
<dbReference type="SUPFAM" id="SSF64288">
    <property type="entry name" value="Chorismate lyase-like"/>
    <property type="match status" value="1"/>
</dbReference>
<keyword evidence="2" id="KW-0238">DNA-binding</keyword>
<comment type="caution">
    <text evidence="5">The sequence shown here is derived from an EMBL/GenBank/DDBJ whole genome shotgun (WGS) entry which is preliminary data.</text>
</comment>
<dbReference type="Pfam" id="PF07702">
    <property type="entry name" value="UTRA"/>
    <property type="match status" value="1"/>
</dbReference>
<proteinExistence type="predicted"/>
<protein>
    <submittedName>
        <fullName evidence="5">MFS transporter</fullName>
    </submittedName>
</protein>
<keyword evidence="1" id="KW-0805">Transcription regulation</keyword>
<dbReference type="InterPro" id="IPR050679">
    <property type="entry name" value="Bact_HTH_transcr_reg"/>
</dbReference>
<dbReference type="PROSITE" id="PS50949">
    <property type="entry name" value="HTH_GNTR"/>
    <property type="match status" value="1"/>
</dbReference>
<dbReference type="PANTHER" id="PTHR44846">
    <property type="entry name" value="MANNOSYL-D-GLYCERATE TRANSPORT/METABOLISM SYSTEM REPRESSOR MNGR-RELATED"/>
    <property type="match status" value="1"/>
</dbReference>
<dbReference type="Gene3D" id="1.10.10.10">
    <property type="entry name" value="Winged helix-like DNA-binding domain superfamily/Winged helix DNA-binding domain"/>
    <property type="match status" value="1"/>
</dbReference>
<dbReference type="GO" id="GO:0003677">
    <property type="term" value="F:DNA binding"/>
    <property type="evidence" value="ECO:0007669"/>
    <property type="project" value="UniProtKB-KW"/>
</dbReference>
<dbReference type="InterPro" id="IPR036388">
    <property type="entry name" value="WH-like_DNA-bd_sf"/>
</dbReference>
<feature type="domain" description="HTH gntR-type" evidence="4">
    <location>
        <begin position="6"/>
        <end position="74"/>
    </location>
</feature>
<dbReference type="GO" id="GO:0045892">
    <property type="term" value="P:negative regulation of DNA-templated transcription"/>
    <property type="evidence" value="ECO:0007669"/>
    <property type="project" value="TreeGrafter"/>
</dbReference>
<evidence type="ECO:0000259" key="4">
    <source>
        <dbReference type="PROSITE" id="PS50949"/>
    </source>
</evidence>
<evidence type="ECO:0000256" key="1">
    <source>
        <dbReference type="ARBA" id="ARBA00023015"/>
    </source>
</evidence>
<dbReference type="PRINTS" id="PR00035">
    <property type="entry name" value="HTHGNTR"/>
</dbReference>
<reference evidence="5 6" key="1">
    <citation type="submission" date="2018-03" db="EMBL/GenBank/DDBJ databases">
        <title>Comparative genomics illustrates the genes involved in a hyperalkaliphilic mechanisms of Serpentinomonas isolated from highly-alkaline calcium-rich serpentinized springs.</title>
        <authorList>
            <person name="Suzuki S."/>
            <person name="Ishii S."/>
            <person name="Walworth N."/>
            <person name="Bird L."/>
            <person name="Kuenen J.G."/>
            <person name="Nealson K.H."/>
        </authorList>
    </citation>
    <scope>NUCLEOTIDE SEQUENCE [LARGE SCALE GENOMIC DNA]</scope>
    <source>
        <strain evidence="5 6">83</strain>
    </source>
</reference>
<dbReference type="CDD" id="cd07377">
    <property type="entry name" value="WHTH_GntR"/>
    <property type="match status" value="1"/>
</dbReference>
<gene>
    <name evidence="5" type="ORF">C6P61_11620</name>
</gene>
<dbReference type="OrthoDB" id="8584262at2"/>
<name>A0A2S9KD28_9BURK</name>
<dbReference type="SMART" id="SM00866">
    <property type="entry name" value="UTRA"/>
    <property type="match status" value="1"/>
</dbReference>
<keyword evidence="6" id="KW-1185">Reference proteome</keyword>
<sequence>MSVLPATQISHIRQTLENQIDTGLLQAGSRLPSDRVLCELFGTTRITLKDALLALEADGRIYREKHKGWHVSYPRLDYNPLYKLYFQRMVTLQNRSVETKVLATRELLASATLTREMELPALSKLYQICRLRYLDGRIVSYVEHFLKPARFPGILEQDHTKSLTQTYEEHYGLHFSRSRFSIYPAAAYGEVAQQLNITAGSPILMIKRINYDQHGTLVDCDHEYWRHDAVRIVVDSQDQQTADAPDPVPVPAGM</sequence>
<evidence type="ECO:0000256" key="2">
    <source>
        <dbReference type="ARBA" id="ARBA00023125"/>
    </source>
</evidence>
<keyword evidence="3" id="KW-0804">Transcription</keyword>
<evidence type="ECO:0000313" key="6">
    <source>
        <dbReference type="Proteomes" id="UP000238326"/>
    </source>
</evidence>
<dbReference type="Gene3D" id="3.40.1410.10">
    <property type="entry name" value="Chorismate lyase-like"/>
    <property type="match status" value="1"/>
</dbReference>
<dbReference type="Proteomes" id="UP000238326">
    <property type="component" value="Unassembled WGS sequence"/>
</dbReference>
<dbReference type="PANTHER" id="PTHR44846:SF7">
    <property type="entry name" value="TRANSCRIPTIONAL REGULATOR OF 2-AMINOETHYLPHOSPHONATE DEGRADATION OPERONS-RELATED"/>
    <property type="match status" value="1"/>
</dbReference>
<accession>A0A2S9KD28</accession>
<dbReference type="SUPFAM" id="SSF46785">
    <property type="entry name" value="Winged helix' DNA-binding domain"/>
    <property type="match status" value="1"/>
</dbReference>
<dbReference type="InterPro" id="IPR000524">
    <property type="entry name" value="Tscrpt_reg_HTH_GntR"/>
</dbReference>
<dbReference type="AlphaFoldDB" id="A0A2S9KD28"/>
<dbReference type="InterPro" id="IPR036390">
    <property type="entry name" value="WH_DNA-bd_sf"/>
</dbReference>
<dbReference type="Pfam" id="PF00392">
    <property type="entry name" value="GntR"/>
    <property type="match status" value="1"/>
</dbReference>
<evidence type="ECO:0000256" key="3">
    <source>
        <dbReference type="ARBA" id="ARBA00023163"/>
    </source>
</evidence>